<comment type="caution">
    <text evidence="2">The sequence shown here is derived from an EMBL/GenBank/DDBJ whole genome shotgun (WGS) entry which is preliminary data.</text>
</comment>
<dbReference type="AlphaFoldDB" id="A0A0P7BXL7"/>
<evidence type="ECO:0000313" key="3">
    <source>
        <dbReference type="Proteomes" id="UP000050424"/>
    </source>
</evidence>
<reference evidence="2 3" key="1">
    <citation type="submission" date="2015-09" db="EMBL/GenBank/DDBJ databases">
        <title>Draft genome of a European isolate of the apple canker pathogen Neonectria ditissima.</title>
        <authorList>
            <person name="Gomez-Cortecero A."/>
            <person name="Harrison R.J."/>
            <person name="Armitage A.D."/>
        </authorList>
    </citation>
    <scope>NUCLEOTIDE SEQUENCE [LARGE SCALE GENOMIC DNA]</scope>
    <source>
        <strain evidence="2 3">R09/05</strain>
    </source>
</reference>
<feature type="region of interest" description="Disordered" evidence="1">
    <location>
        <begin position="71"/>
        <end position="108"/>
    </location>
</feature>
<accession>A0A0P7BXL7</accession>
<protein>
    <submittedName>
        <fullName evidence="2">Uncharacterized protein</fullName>
    </submittedName>
</protein>
<evidence type="ECO:0000313" key="2">
    <source>
        <dbReference type="EMBL" id="KPM45575.1"/>
    </source>
</evidence>
<dbReference type="Proteomes" id="UP000050424">
    <property type="component" value="Unassembled WGS sequence"/>
</dbReference>
<sequence length="108" mass="11589">MEPRANGSKSDQTAPTGYVSVQRNWAAGLSSLPKDASAGPSRRGGLGGLLRWLDEQPRDAPFNTVASVSAIQGSSTDTYPQRPPIESKSVEATDGTQRKRRNPAFIFD</sequence>
<organism evidence="2 3">
    <name type="scientific">Neonectria ditissima</name>
    <dbReference type="NCBI Taxonomy" id="78410"/>
    <lineage>
        <taxon>Eukaryota</taxon>
        <taxon>Fungi</taxon>
        <taxon>Dikarya</taxon>
        <taxon>Ascomycota</taxon>
        <taxon>Pezizomycotina</taxon>
        <taxon>Sordariomycetes</taxon>
        <taxon>Hypocreomycetidae</taxon>
        <taxon>Hypocreales</taxon>
        <taxon>Nectriaceae</taxon>
        <taxon>Neonectria</taxon>
    </lineage>
</organism>
<gene>
    <name evidence="2" type="ORF">AK830_g909</name>
</gene>
<name>A0A0P7BXL7_9HYPO</name>
<keyword evidence="3" id="KW-1185">Reference proteome</keyword>
<dbReference type="EMBL" id="LKCW01000006">
    <property type="protein sequence ID" value="KPM45575.1"/>
    <property type="molecule type" value="Genomic_DNA"/>
</dbReference>
<evidence type="ECO:0000256" key="1">
    <source>
        <dbReference type="SAM" id="MobiDB-lite"/>
    </source>
</evidence>
<proteinExistence type="predicted"/>